<evidence type="ECO:0000313" key="2">
    <source>
        <dbReference type="WBParaSite" id="TTAC_0000374001-mRNA-1"/>
    </source>
</evidence>
<accession>A0A0R3WSK0</accession>
<organism evidence="2">
    <name type="scientific">Hydatigena taeniaeformis</name>
    <name type="common">Feline tapeworm</name>
    <name type="synonym">Taenia taeniaeformis</name>
    <dbReference type="NCBI Taxonomy" id="6205"/>
    <lineage>
        <taxon>Eukaryota</taxon>
        <taxon>Metazoa</taxon>
        <taxon>Spiralia</taxon>
        <taxon>Lophotrochozoa</taxon>
        <taxon>Platyhelminthes</taxon>
        <taxon>Cestoda</taxon>
        <taxon>Eucestoda</taxon>
        <taxon>Cyclophyllidea</taxon>
        <taxon>Taeniidae</taxon>
        <taxon>Hydatigera</taxon>
    </lineage>
</organism>
<protein>
    <submittedName>
        <fullName evidence="2">Nucleoporin_C domain-containing protein</fullName>
    </submittedName>
</protein>
<dbReference type="InterPro" id="IPR034913">
    <property type="entry name" value="mS27/PTCD2"/>
</dbReference>
<comment type="subcellular location">
    <subcellularLocation>
        <location evidence="1">Mitochondrion</location>
    </subcellularLocation>
</comment>
<evidence type="ECO:0000256" key="1">
    <source>
        <dbReference type="ARBA" id="ARBA00004173"/>
    </source>
</evidence>
<dbReference type="AlphaFoldDB" id="A0A0R3WSK0"/>
<dbReference type="GO" id="GO:0005739">
    <property type="term" value="C:mitochondrion"/>
    <property type="evidence" value="ECO:0007669"/>
    <property type="project" value="UniProtKB-SubCell"/>
</dbReference>
<sequence>LLDSFIKKGDYSSGLSVMWELCLQSHFEKEPPTPYTTALWLHTIGELLKSGVFFERSEKIVEVDTEDDVDVDYQSVAYLRNPSYDGWFDIERPRLQLGHCIISLSTAIEGESSPLPQNNLAVDLKSITPSLRLLGFALLEDAKQLLALASMTPLVVYGDVLTAVERLIESSDRRPDNSEAKRGEPVLLTESEVASALENFRVRF</sequence>
<dbReference type="WBParaSite" id="TTAC_0000374001-mRNA-1">
    <property type="protein sequence ID" value="TTAC_0000374001-mRNA-1"/>
    <property type="gene ID" value="TTAC_0000374001"/>
</dbReference>
<dbReference type="Pfam" id="PF10037">
    <property type="entry name" value="MRP-S27"/>
    <property type="match status" value="1"/>
</dbReference>
<reference evidence="2" key="1">
    <citation type="submission" date="2017-02" db="UniProtKB">
        <authorList>
            <consortium name="WormBaseParasite"/>
        </authorList>
    </citation>
    <scope>IDENTIFICATION</scope>
</reference>
<proteinExistence type="predicted"/>
<name>A0A0R3WSK0_HYDTA</name>